<reference evidence="1 3" key="1">
    <citation type="journal article" date="2011" name="Nature">
        <title>The Medicago genome provides insight into the evolution of rhizobial symbioses.</title>
        <authorList>
            <person name="Young N.D."/>
            <person name="Debelle F."/>
            <person name="Oldroyd G.E."/>
            <person name="Geurts R."/>
            <person name="Cannon S.B."/>
            <person name="Udvardi M.K."/>
            <person name="Benedito V.A."/>
            <person name="Mayer K.F."/>
            <person name="Gouzy J."/>
            <person name="Schoof H."/>
            <person name="Van de Peer Y."/>
            <person name="Proost S."/>
            <person name="Cook D.R."/>
            <person name="Meyers B.C."/>
            <person name="Spannagl M."/>
            <person name="Cheung F."/>
            <person name="De Mita S."/>
            <person name="Krishnakumar V."/>
            <person name="Gundlach H."/>
            <person name="Zhou S."/>
            <person name="Mudge J."/>
            <person name="Bharti A.K."/>
            <person name="Murray J.D."/>
            <person name="Naoumkina M.A."/>
            <person name="Rosen B."/>
            <person name="Silverstein K.A."/>
            <person name="Tang H."/>
            <person name="Rombauts S."/>
            <person name="Zhao P.X."/>
            <person name="Zhou P."/>
            <person name="Barbe V."/>
            <person name="Bardou P."/>
            <person name="Bechner M."/>
            <person name="Bellec A."/>
            <person name="Berger A."/>
            <person name="Berges H."/>
            <person name="Bidwell S."/>
            <person name="Bisseling T."/>
            <person name="Choisne N."/>
            <person name="Couloux A."/>
            <person name="Denny R."/>
            <person name="Deshpande S."/>
            <person name="Dai X."/>
            <person name="Doyle J.J."/>
            <person name="Dudez A.M."/>
            <person name="Farmer A.D."/>
            <person name="Fouteau S."/>
            <person name="Franken C."/>
            <person name="Gibelin C."/>
            <person name="Gish J."/>
            <person name="Goldstein S."/>
            <person name="Gonzalez A.J."/>
            <person name="Green P.J."/>
            <person name="Hallab A."/>
            <person name="Hartog M."/>
            <person name="Hua A."/>
            <person name="Humphray S.J."/>
            <person name="Jeong D.H."/>
            <person name="Jing Y."/>
            <person name="Jocker A."/>
            <person name="Kenton S.M."/>
            <person name="Kim D.J."/>
            <person name="Klee K."/>
            <person name="Lai H."/>
            <person name="Lang C."/>
            <person name="Lin S."/>
            <person name="Macmil S.L."/>
            <person name="Magdelenat G."/>
            <person name="Matthews L."/>
            <person name="McCorrison J."/>
            <person name="Monaghan E.L."/>
            <person name="Mun J.H."/>
            <person name="Najar F.Z."/>
            <person name="Nicholson C."/>
            <person name="Noirot C."/>
            <person name="O'Bleness M."/>
            <person name="Paule C.R."/>
            <person name="Poulain J."/>
            <person name="Prion F."/>
            <person name="Qin B."/>
            <person name="Qu C."/>
            <person name="Retzel E.F."/>
            <person name="Riddle C."/>
            <person name="Sallet E."/>
            <person name="Samain S."/>
            <person name="Samson N."/>
            <person name="Sanders I."/>
            <person name="Saurat O."/>
            <person name="Scarpelli C."/>
            <person name="Schiex T."/>
            <person name="Segurens B."/>
            <person name="Severin A.J."/>
            <person name="Sherrier D.J."/>
            <person name="Shi R."/>
            <person name="Sims S."/>
            <person name="Singer S.R."/>
            <person name="Sinharoy S."/>
            <person name="Sterck L."/>
            <person name="Viollet A."/>
            <person name="Wang B.B."/>
            <person name="Wang K."/>
            <person name="Wang M."/>
            <person name="Wang X."/>
            <person name="Warfsmann J."/>
            <person name="Weissenbach J."/>
            <person name="White D.D."/>
            <person name="White J.D."/>
            <person name="Wiley G.B."/>
            <person name="Wincker P."/>
            <person name="Xing Y."/>
            <person name="Yang L."/>
            <person name="Yao Z."/>
            <person name="Ying F."/>
            <person name="Zhai J."/>
            <person name="Zhou L."/>
            <person name="Zuber A."/>
            <person name="Denarie J."/>
            <person name="Dixon R.A."/>
            <person name="May G.D."/>
            <person name="Schwartz D.C."/>
            <person name="Rogers J."/>
            <person name="Quetier F."/>
            <person name="Town C.D."/>
            <person name="Roe B.A."/>
        </authorList>
    </citation>
    <scope>NUCLEOTIDE SEQUENCE [LARGE SCALE GENOMIC DNA]</scope>
    <source>
        <strain evidence="1">A17</strain>
        <strain evidence="2 3">cv. Jemalong A17</strain>
    </source>
</reference>
<reference evidence="2" key="3">
    <citation type="submission" date="2015-04" db="UniProtKB">
        <authorList>
            <consortium name="EnsemblPlants"/>
        </authorList>
    </citation>
    <scope>IDENTIFICATION</scope>
    <source>
        <strain evidence="2">cv. Jemalong A17</strain>
    </source>
</reference>
<dbReference type="AlphaFoldDB" id="A0A072U6C5"/>
<name>A0A072U6C5_MEDTR</name>
<sequence length="57" mass="6961">MKSEDFWMWVWLEKPRKSEMKVRSMEEGRNDEKSTDTPQFVRCTVEAPLLQTLIKWK</sequence>
<keyword evidence="3" id="KW-1185">Reference proteome</keyword>
<protein>
    <submittedName>
        <fullName evidence="1 2">Uncharacterized protein</fullName>
    </submittedName>
</protein>
<organism evidence="1 3">
    <name type="scientific">Medicago truncatula</name>
    <name type="common">Barrel medic</name>
    <name type="synonym">Medicago tribuloides</name>
    <dbReference type="NCBI Taxonomy" id="3880"/>
    <lineage>
        <taxon>Eukaryota</taxon>
        <taxon>Viridiplantae</taxon>
        <taxon>Streptophyta</taxon>
        <taxon>Embryophyta</taxon>
        <taxon>Tracheophyta</taxon>
        <taxon>Spermatophyta</taxon>
        <taxon>Magnoliopsida</taxon>
        <taxon>eudicotyledons</taxon>
        <taxon>Gunneridae</taxon>
        <taxon>Pentapetalae</taxon>
        <taxon>rosids</taxon>
        <taxon>fabids</taxon>
        <taxon>Fabales</taxon>
        <taxon>Fabaceae</taxon>
        <taxon>Papilionoideae</taxon>
        <taxon>50 kb inversion clade</taxon>
        <taxon>NPAAA clade</taxon>
        <taxon>Hologalegina</taxon>
        <taxon>IRL clade</taxon>
        <taxon>Trifolieae</taxon>
        <taxon>Medicago</taxon>
    </lineage>
</organism>
<reference evidence="1 3" key="2">
    <citation type="journal article" date="2014" name="BMC Genomics">
        <title>An improved genome release (version Mt4.0) for the model legume Medicago truncatula.</title>
        <authorList>
            <person name="Tang H."/>
            <person name="Krishnakumar V."/>
            <person name="Bidwell S."/>
            <person name="Rosen B."/>
            <person name="Chan A."/>
            <person name="Zhou S."/>
            <person name="Gentzbittel L."/>
            <person name="Childs K.L."/>
            <person name="Yandell M."/>
            <person name="Gundlach H."/>
            <person name="Mayer K.F."/>
            <person name="Schwartz D.C."/>
            <person name="Town C.D."/>
        </authorList>
    </citation>
    <scope>GENOME REANNOTATION</scope>
    <source>
        <strain evidence="1">A17</strain>
        <strain evidence="2 3">cv. Jemalong A17</strain>
    </source>
</reference>
<evidence type="ECO:0000313" key="3">
    <source>
        <dbReference type="Proteomes" id="UP000002051"/>
    </source>
</evidence>
<proteinExistence type="predicted"/>
<dbReference type="Proteomes" id="UP000002051">
    <property type="component" value="Chromosome 6"/>
</dbReference>
<dbReference type="EnsemblPlants" id="KEH25237">
    <property type="protein sequence ID" value="KEH25237"/>
    <property type="gene ID" value="MTR_6g016595"/>
</dbReference>
<evidence type="ECO:0000313" key="1">
    <source>
        <dbReference type="EMBL" id="KEH25237.1"/>
    </source>
</evidence>
<gene>
    <name evidence="1" type="ordered locus">MTR_6g016595</name>
</gene>
<accession>A0A072U6C5</accession>
<evidence type="ECO:0000313" key="2">
    <source>
        <dbReference type="EnsemblPlants" id="KEH25237"/>
    </source>
</evidence>
<dbReference type="HOGENOM" id="CLU_2999512_0_0_1"/>
<dbReference type="EMBL" id="CM001222">
    <property type="protein sequence ID" value="KEH25237.1"/>
    <property type="molecule type" value="Genomic_DNA"/>
</dbReference>